<sequence>SDRQIRDVAVNGRWVIREGRHAGEEQSNREFAQVLRELLG</sequence>
<organism evidence="1 2">
    <name type="scientific">Pseudomonas syringae pv. actinidiae ICMP 19096</name>
    <dbReference type="NCBI Taxonomy" id="1194405"/>
    <lineage>
        <taxon>Bacteria</taxon>
        <taxon>Pseudomonadati</taxon>
        <taxon>Pseudomonadota</taxon>
        <taxon>Gammaproteobacteria</taxon>
        <taxon>Pseudomonadales</taxon>
        <taxon>Pseudomonadaceae</taxon>
        <taxon>Pseudomonas</taxon>
        <taxon>Pseudomonas syringae</taxon>
    </lineage>
</organism>
<dbReference type="AlphaFoldDB" id="A0A656JQ85"/>
<accession>A0A656JQ85</accession>
<comment type="caution">
    <text evidence="1">The sequence shown here is derived from an EMBL/GenBank/DDBJ whole genome shotgun (WGS) entry which is preliminary data.</text>
</comment>
<feature type="non-terminal residue" evidence="1">
    <location>
        <position position="1"/>
    </location>
</feature>
<name>A0A656JQ85_PSESF</name>
<dbReference type="Proteomes" id="UP000018849">
    <property type="component" value="Unassembled WGS sequence"/>
</dbReference>
<dbReference type="EMBL" id="AOKF01002797">
    <property type="protein sequence ID" value="EPN44791.1"/>
    <property type="molecule type" value="Genomic_DNA"/>
</dbReference>
<proteinExistence type="predicted"/>
<gene>
    <name evidence="1" type="ORF">A245_32748</name>
</gene>
<protein>
    <submittedName>
        <fullName evidence="1">N-formimino-L-glutamate deiminase</fullName>
    </submittedName>
</protein>
<evidence type="ECO:0000313" key="1">
    <source>
        <dbReference type="EMBL" id="EPN44791.1"/>
    </source>
</evidence>
<reference evidence="1 2" key="1">
    <citation type="journal article" date="2013" name="PLoS Pathog.">
        <title>Genomic analysis of the Kiwifruit pathogen Pseudomonas syringae pv. actinidiae provides insight into the origins of an emergent plant disease.</title>
        <authorList>
            <person name="McCann H.C."/>
            <person name="Rikkerink E.H."/>
            <person name="Bertels F."/>
            <person name="Fiers M."/>
            <person name="Lu A."/>
            <person name="Rees-George J."/>
            <person name="Andersen M.T."/>
            <person name="Gleave A.P."/>
            <person name="Haubold B."/>
            <person name="Wohlers M.W."/>
            <person name="Guttman D.S."/>
            <person name="Wang P.W."/>
            <person name="Straub C."/>
            <person name="Vanneste J.L."/>
            <person name="Rainey P.B."/>
            <person name="Templeton M.D."/>
        </authorList>
    </citation>
    <scope>NUCLEOTIDE SEQUENCE [LARGE SCALE GENOMIC DNA]</scope>
    <source>
        <strain evidence="1 2">ICMP 19096</strain>
    </source>
</reference>
<evidence type="ECO:0000313" key="2">
    <source>
        <dbReference type="Proteomes" id="UP000018849"/>
    </source>
</evidence>